<dbReference type="EMBL" id="MZ333135">
    <property type="protein sequence ID" value="QXG07785.1"/>
    <property type="molecule type" value="Genomic_DNA"/>
</dbReference>
<accession>A0A9E6T3N9</accession>
<evidence type="ECO:0000313" key="3">
    <source>
        <dbReference type="Proteomes" id="UP001055587"/>
    </source>
</evidence>
<sequence length="398" mass="44829">MKIRELFANSEIRSAMQRAENSISKAAKDLSTLKNVPVSPQLLRYWVSTMDDSEVEGSVTQTVERTRELARSRNMSSENNKLRRDLRAVLDENQLLSDYRTLLDHLQINPLPMVPRRYNPTGKKMTVEALFSDLQIGKLSGSYNSAIARARVKEYGDVLVDKINQHVHAGYDVELIKLVVLGDVIESDKKHINSARGCDMGTAEQMKEATELLVELIGKIAMTGIEVQVIMVTGNHDWDGHGMNSYMAGQEHLSWPMYNAVKQISEAMYGEAVRFDIPRGAFHLDNIYGTNVLYEHGVGVASSQAGLEKRRDQRAQQLGVHVGLFRMGDKHNICRFNNDRLIVNGAFFGTDKVGGEYSSFLGYQNEPSQIMFCHVERKPNDPRSTIFDTLVIQLAHIQ</sequence>
<keyword evidence="1" id="KW-0175">Coiled coil</keyword>
<reference evidence="2" key="1">
    <citation type="submission" date="2021-06" db="EMBL/GenBank/DDBJ databases">
        <title>Four novel Curtobacterium phages isolated from Environmental samples.</title>
        <authorList>
            <person name="Alanin K.W.S."/>
            <person name="Djurhuus A.M."/>
            <person name="Olsen N.S."/>
            <person name="Carstens A.B."/>
            <person name="Nielsen T.K."/>
            <person name="Kot W."/>
            <person name="Hansen L.H."/>
        </authorList>
    </citation>
    <scope>NUCLEOTIDE SEQUENCE</scope>
</reference>
<evidence type="ECO:0000313" key="2">
    <source>
        <dbReference type="EMBL" id="QXG07785.1"/>
    </source>
</evidence>
<dbReference type="Proteomes" id="UP001055587">
    <property type="component" value="Segment"/>
</dbReference>
<dbReference type="Gene3D" id="3.60.21.10">
    <property type="match status" value="1"/>
</dbReference>
<dbReference type="SUPFAM" id="SSF56300">
    <property type="entry name" value="Metallo-dependent phosphatases"/>
    <property type="match status" value="1"/>
</dbReference>
<proteinExistence type="predicted"/>
<dbReference type="InterPro" id="IPR029052">
    <property type="entry name" value="Metallo-depent_PP-like"/>
</dbReference>
<evidence type="ECO:0000256" key="1">
    <source>
        <dbReference type="SAM" id="Coils"/>
    </source>
</evidence>
<feature type="coiled-coil region" evidence="1">
    <location>
        <begin position="9"/>
        <end position="36"/>
    </location>
</feature>
<name>A0A9E6T3N9_9CAUD</name>
<organism evidence="2 3">
    <name type="scientific">Erwinia phage Zoomie</name>
    <dbReference type="NCBI Taxonomy" id="2851072"/>
    <lineage>
        <taxon>Viruses</taxon>
        <taxon>Duplodnaviria</taxon>
        <taxon>Heunggongvirae</taxon>
        <taxon>Uroviricota</taxon>
        <taxon>Caudoviricetes</taxon>
        <taxon>Autographivirales</taxon>
        <taxon>Autoscriptoviridae</taxon>
        <taxon>Slopekvirinae</taxon>
        <taxon>Zoomievirus</taxon>
        <taxon>Zoomievirus zoomie</taxon>
    </lineage>
</organism>
<keyword evidence="3" id="KW-1185">Reference proteome</keyword>
<protein>
    <submittedName>
        <fullName evidence="2">Uncharacterized protein</fullName>
    </submittedName>
</protein>